<organism evidence="2 3">
    <name type="scientific">Clostridium acetobutylicum (strain ATCC 824 / DSM 792 / JCM 1419 / IAM 19013 / LMG 5710 / NBRC 13948 / NRRL B-527 / VKM B-1787 / 2291 / W)</name>
    <dbReference type="NCBI Taxonomy" id="272562"/>
    <lineage>
        <taxon>Bacteria</taxon>
        <taxon>Bacillati</taxon>
        <taxon>Bacillota</taxon>
        <taxon>Clostridia</taxon>
        <taxon>Eubacteriales</taxon>
        <taxon>Clostridiaceae</taxon>
        <taxon>Clostridium</taxon>
    </lineage>
</organism>
<proteinExistence type="predicted"/>
<dbReference type="STRING" id="272562.CA_C1171"/>
<dbReference type="GeneID" id="44997681"/>
<dbReference type="PATRIC" id="fig|272562.8.peg.1376"/>
<sequence length="182" mass="20991">MNLNIDNQILKGKELEISAFLKKRFLLSPISISKEIEKMLEGDYSILETEKDQEEFKNILFKEDLKNKNKVDNDTNADVLKIELSKLKRSNQKKDEDIQSLKNALQKAAEDNNRLKGLLSITVNKELVVVEDEEIDELFVRYMTSSGAVKKYKKAIVIEELGIIPKSFYIIKKGVSKDEEHE</sequence>
<reference evidence="2 3" key="1">
    <citation type="journal article" date="2001" name="J. Bacteriol.">
        <title>Genome sequence and comparative analysis of the solvent-producing bacterium Clostridium acetobutylicum.</title>
        <authorList>
            <person name="Nolling J."/>
            <person name="Breton G."/>
            <person name="Omelchenko M.V."/>
            <person name="Makarova K.S."/>
            <person name="Zeng Q."/>
            <person name="Gibson R."/>
            <person name="Lee H.M."/>
            <person name="Dubois J."/>
            <person name="Qiu D."/>
            <person name="Hitti J."/>
            <person name="Wolf Y.I."/>
            <person name="Tatusov R.L."/>
            <person name="Sabathe F."/>
            <person name="Doucette-Stamm L."/>
            <person name="Soucaille P."/>
            <person name="Daly M.J."/>
            <person name="Bennett G.N."/>
            <person name="Koonin E.V."/>
            <person name="Smith D.R."/>
        </authorList>
    </citation>
    <scope>NUCLEOTIDE SEQUENCE [LARGE SCALE GENOMIC DNA]</scope>
    <source>
        <strain evidence="3">ATCC 824 / DSM 792 / JCM 1419 / LMG 5710 / VKM B-1787</strain>
    </source>
</reference>
<dbReference type="Proteomes" id="UP000000814">
    <property type="component" value="Chromosome"/>
</dbReference>
<dbReference type="KEGG" id="cac:CA_C1171"/>
<dbReference type="PIR" id="D97044">
    <property type="entry name" value="D97044"/>
</dbReference>
<feature type="coiled-coil region" evidence="1">
    <location>
        <begin position="77"/>
        <end position="118"/>
    </location>
</feature>
<protein>
    <submittedName>
        <fullName evidence="2">Uncharacterized protein</fullName>
    </submittedName>
</protein>
<accession>Q97JV2</accession>
<dbReference type="HOGENOM" id="CLU_1479586_0_0_9"/>
<gene>
    <name evidence="2" type="ordered locus">CA_C1171</name>
</gene>
<keyword evidence="1" id="KW-0175">Coiled coil</keyword>
<dbReference type="EMBL" id="AE001437">
    <property type="protein sequence ID" value="AAK79143.1"/>
    <property type="molecule type" value="Genomic_DNA"/>
</dbReference>
<keyword evidence="3" id="KW-1185">Reference proteome</keyword>
<dbReference type="RefSeq" id="WP_010964484.1">
    <property type="nucleotide sequence ID" value="NC_003030.1"/>
</dbReference>
<evidence type="ECO:0000256" key="1">
    <source>
        <dbReference type="SAM" id="Coils"/>
    </source>
</evidence>
<evidence type="ECO:0000313" key="2">
    <source>
        <dbReference type="EMBL" id="AAK79143.1"/>
    </source>
</evidence>
<evidence type="ECO:0000313" key="3">
    <source>
        <dbReference type="Proteomes" id="UP000000814"/>
    </source>
</evidence>
<name>Q97JV2_CLOAB</name>
<dbReference type="AlphaFoldDB" id="Q97JV2"/>